<keyword evidence="1" id="KW-0472">Membrane</keyword>
<dbReference type="EMBL" id="KN737652">
    <property type="protein sequence ID" value="KIH55267.1"/>
    <property type="molecule type" value="Genomic_DNA"/>
</dbReference>
<dbReference type="Proteomes" id="UP000054047">
    <property type="component" value="Unassembled WGS sequence"/>
</dbReference>
<gene>
    <name evidence="2" type="ORF">ANCDUO_14580</name>
</gene>
<sequence length="60" mass="6982">MQRNSIVFTRGVGCIVTVAMQFWLAVELLVPLILFVILALVRTRDFTDFETHCEYFYGTH</sequence>
<keyword evidence="3" id="KW-1185">Reference proteome</keyword>
<evidence type="ECO:0000313" key="3">
    <source>
        <dbReference type="Proteomes" id="UP000054047"/>
    </source>
</evidence>
<protein>
    <submittedName>
        <fullName evidence="2">Uncharacterized protein</fullName>
    </submittedName>
</protein>
<organism evidence="2 3">
    <name type="scientific">Ancylostoma duodenale</name>
    <dbReference type="NCBI Taxonomy" id="51022"/>
    <lineage>
        <taxon>Eukaryota</taxon>
        <taxon>Metazoa</taxon>
        <taxon>Ecdysozoa</taxon>
        <taxon>Nematoda</taxon>
        <taxon>Chromadorea</taxon>
        <taxon>Rhabditida</taxon>
        <taxon>Rhabditina</taxon>
        <taxon>Rhabditomorpha</taxon>
        <taxon>Strongyloidea</taxon>
        <taxon>Ancylostomatidae</taxon>
        <taxon>Ancylostomatinae</taxon>
        <taxon>Ancylostoma</taxon>
    </lineage>
</organism>
<keyword evidence="1" id="KW-0812">Transmembrane</keyword>
<keyword evidence="1" id="KW-1133">Transmembrane helix</keyword>
<name>A0A0C2CZP1_9BILA</name>
<reference evidence="2 3" key="1">
    <citation type="submission" date="2013-12" db="EMBL/GenBank/DDBJ databases">
        <title>Draft genome of the parsitic nematode Ancylostoma duodenale.</title>
        <authorList>
            <person name="Mitreva M."/>
        </authorList>
    </citation>
    <scope>NUCLEOTIDE SEQUENCE [LARGE SCALE GENOMIC DNA]</scope>
    <source>
        <strain evidence="2 3">Zhejiang</strain>
    </source>
</reference>
<proteinExistence type="predicted"/>
<accession>A0A0C2CZP1</accession>
<evidence type="ECO:0000256" key="1">
    <source>
        <dbReference type="SAM" id="Phobius"/>
    </source>
</evidence>
<dbReference type="AlphaFoldDB" id="A0A0C2CZP1"/>
<evidence type="ECO:0000313" key="2">
    <source>
        <dbReference type="EMBL" id="KIH55267.1"/>
    </source>
</evidence>
<feature type="transmembrane region" description="Helical" evidence="1">
    <location>
        <begin position="20"/>
        <end position="41"/>
    </location>
</feature>